<dbReference type="EMBL" id="PQXM01000007">
    <property type="protein sequence ID" value="TGO80413.1"/>
    <property type="molecule type" value="Genomic_DNA"/>
</dbReference>
<organism evidence="2 3">
    <name type="scientific">Botrytis elliptica</name>
    <dbReference type="NCBI Taxonomy" id="278938"/>
    <lineage>
        <taxon>Eukaryota</taxon>
        <taxon>Fungi</taxon>
        <taxon>Dikarya</taxon>
        <taxon>Ascomycota</taxon>
        <taxon>Pezizomycotina</taxon>
        <taxon>Leotiomycetes</taxon>
        <taxon>Helotiales</taxon>
        <taxon>Sclerotiniaceae</taxon>
        <taxon>Botrytis</taxon>
    </lineage>
</organism>
<feature type="transmembrane region" description="Helical" evidence="1">
    <location>
        <begin position="311"/>
        <end position="332"/>
    </location>
</feature>
<proteinExistence type="predicted"/>
<dbReference type="Proteomes" id="UP000297229">
    <property type="component" value="Unassembled WGS sequence"/>
</dbReference>
<dbReference type="AlphaFoldDB" id="A0A4Z1KGW3"/>
<name>A0A4Z1KGW3_9HELO</name>
<reference evidence="2 3" key="1">
    <citation type="submission" date="2017-12" db="EMBL/GenBank/DDBJ databases">
        <title>Comparative genomics of Botrytis spp.</title>
        <authorList>
            <person name="Valero-Jimenez C.A."/>
            <person name="Tapia P."/>
            <person name="Veloso J."/>
            <person name="Silva-Moreno E."/>
            <person name="Staats M."/>
            <person name="Valdes J.H."/>
            <person name="Van Kan J.A.L."/>
        </authorList>
    </citation>
    <scope>NUCLEOTIDE SEQUENCE [LARGE SCALE GENOMIC DNA]</scope>
    <source>
        <strain evidence="2 3">Be9601</strain>
    </source>
</reference>
<gene>
    <name evidence="2" type="ORF">BELL_0007g00030</name>
</gene>
<keyword evidence="3" id="KW-1185">Reference proteome</keyword>
<evidence type="ECO:0000313" key="3">
    <source>
        <dbReference type="Proteomes" id="UP000297229"/>
    </source>
</evidence>
<keyword evidence="1" id="KW-1133">Transmembrane helix</keyword>
<accession>A0A4Z1KGW3</accession>
<keyword evidence="1" id="KW-0812">Transmembrane</keyword>
<keyword evidence="1" id="KW-0472">Membrane</keyword>
<comment type="caution">
    <text evidence="2">The sequence shown here is derived from an EMBL/GenBank/DDBJ whole genome shotgun (WGS) entry which is preliminary data.</text>
</comment>
<sequence>MLFVAWPMSTKTPQSKTFLASHQLQHIGLHRRPVRRKSPKFDLIGCKGKRKMARGEFIQQAKVIVAFPNIGVGALGEIKDQILPDTNVTFFRSSFYFNDPPSAEGIAERDLIVAPAPPPIPWEKLREIRERVLKDIEQTMVEPGIIILDDNCKPRLNLIDAMEIEDWDYKLVSPARSQITRDLMPMHYGIQMKEQWLGALKHLKDDWDEYVIPARKKFEIPPGQSLSDVIAQIMQEPIPIPRPADDPRDYSEEDDDGEVIDNKLLRTAHNTDNRLGSNAQIRALPLSFSNVIVNSPYSQNRNTNNAKTKTFFTWFFFLANAILTVGLAYILYNMALDYEEFIESDKPEKREILKEPSEWVEESPFFIWTTWPKKLVRMALPYAAKRRQVSEELLETVEKWIQTERFLRGSDPGWQFSDVLEKLRHVGLITSDTIKKEASGVVSKVASTAASTLSAPTTIPTIDLIGAEYD</sequence>
<evidence type="ECO:0000313" key="2">
    <source>
        <dbReference type="EMBL" id="TGO80413.1"/>
    </source>
</evidence>
<evidence type="ECO:0000256" key="1">
    <source>
        <dbReference type="SAM" id="Phobius"/>
    </source>
</evidence>
<protein>
    <submittedName>
        <fullName evidence="2">Uncharacterized protein</fullName>
    </submittedName>
</protein>